<reference evidence="1 2" key="1">
    <citation type="submission" date="2016-10" db="EMBL/GenBank/DDBJ databases">
        <authorList>
            <person name="de Groot N.N."/>
        </authorList>
    </citation>
    <scope>NUCLEOTIDE SEQUENCE [LARGE SCALE GENOMIC DNA]</scope>
    <source>
        <strain evidence="1 2">D31d</strain>
    </source>
</reference>
<accession>A0A1H3XY79</accession>
<sequence length="185" mass="21859">MKFERIIEGKDHLWAVRDMNKPNNELAALFQKWNDAEYLWDFFLENQNDLQEFFHIERISEAVEDTIDDAEQLERLILEIPYTENLDELFIPLSSADMTIRELAREKARNWNRTGHASWLRVYAIRLEKNVFVITGGAIKLTRTMQERSHTQAELDKLNQCRQFLASNGVFDSDSFISMIEEDNI</sequence>
<dbReference type="AlphaFoldDB" id="A0A1H3XY79"/>
<dbReference type="RefSeq" id="WP_074760025.1">
    <property type="nucleotide sequence ID" value="NZ_FNRF01000001.1"/>
</dbReference>
<proteinExistence type="predicted"/>
<dbReference type="Proteomes" id="UP000182257">
    <property type="component" value="Unassembled WGS sequence"/>
</dbReference>
<name>A0A1H3XY79_XYLRU</name>
<organism evidence="1 2">
    <name type="scientific">Xylanibacter ruminicola</name>
    <name type="common">Prevotella ruminicola</name>
    <dbReference type="NCBI Taxonomy" id="839"/>
    <lineage>
        <taxon>Bacteria</taxon>
        <taxon>Pseudomonadati</taxon>
        <taxon>Bacteroidota</taxon>
        <taxon>Bacteroidia</taxon>
        <taxon>Bacteroidales</taxon>
        <taxon>Prevotellaceae</taxon>
        <taxon>Xylanibacter</taxon>
    </lineage>
</organism>
<evidence type="ECO:0000313" key="1">
    <source>
        <dbReference type="EMBL" id="SEA04326.1"/>
    </source>
</evidence>
<evidence type="ECO:0000313" key="2">
    <source>
        <dbReference type="Proteomes" id="UP000182257"/>
    </source>
</evidence>
<dbReference type="OrthoDB" id="1067077at2"/>
<dbReference type="EMBL" id="FNRF01000001">
    <property type="protein sequence ID" value="SEA04326.1"/>
    <property type="molecule type" value="Genomic_DNA"/>
</dbReference>
<gene>
    <name evidence="1" type="ORF">SAMN05216462_0425</name>
</gene>
<protein>
    <submittedName>
        <fullName evidence="1">Uncharacterized protein</fullName>
    </submittedName>
</protein>